<dbReference type="AlphaFoldDB" id="A0A644TID2"/>
<accession>A0A644TID2</accession>
<organism evidence="1">
    <name type="scientific">bioreactor metagenome</name>
    <dbReference type="NCBI Taxonomy" id="1076179"/>
    <lineage>
        <taxon>unclassified sequences</taxon>
        <taxon>metagenomes</taxon>
        <taxon>ecological metagenomes</taxon>
    </lineage>
</organism>
<evidence type="ECO:0008006" key="2">
    <source>
        <dbReference type="Google" id="ProtNLM"/>
    </source>
</evidence>
<gene>
    <name evidence="1" type="ORF">SDC9_11710</name>
</gene>
<evidence type="ECO:0000313" key="1">
    <source>
        <dbReference type="EMBL" id="MPL66042.1"/>
    </source>
</evidence>
<sequence>MIRRITLELAFPGESGWTDISNLVRTWDIDEAAFSSEKRSAVDKFSCTLKFDAAILTKLRAADARIWIRVKNALDASALFFGVIEPSVSNETSDHVGDIALEAVDNSWRLDEKVTISRQLPALVTDPGFKLWDAVDPEHSIAHVMLTDAGYTAAEIGSSISVAYTIQSFRAIKEESTYRDLLDVLFMEYGYVIHPDASGVLNLVLWKSTAPAIELGPNDLSTVIPFKFENRADYRDCAKVTWSELEILHNVLVYRENLPVDSDGTFTGEAIAAGDYFPKDSDIEDVFQGYVQNWLDKPYLARETRLANKDLTLVATSGAVVEFEADSGVVIDTSVFESHKAKIRFKNESAETKSIRIFEIYADALIRKKIATEKALPLGTEKNAREYASQYIFTKVSAQALATALAEDVHAEEQYYFGSNQLLALGARIKLIEARNGTSVYAVLTRRKRSSSKAVIEYEAIQLLTIESISIHSEMQTLSSIWPVATPQDIAVALSDTSKVFYTEPIGPYSIGDLWVSDGALYQSTSNRNAGEYVSGDWLWCIRSNMTVVIESTNGDKFKPGQSATTTLIGRAFKNGLEITNDLPDSAFKWIKKSFFPTSEDAVWNAAHQTGYRTVEVTTDSIYARATYTLEISE</sequence>
<dbReference type="EMBL" id="VSSQ01000030">
    <property type="protein sequence ID" value="MPL66042.1"/>
    <property type="molecule type" value="Genomic_DNA"/>
</dbReference>
<name>A0A644TID2_9ZZZZ</name>
<protein>
    <recommendedName>
        <fullName evidence="2">Prophage tail endopeptidase domain-containing protein</fullName>
    </recommendedName>
</protein>
<comment type="caution">
    <text evidence="1">The sequence shown here is derived from an EMBL/GenBank/DDBJ whole genome shotgun (WGS) entry which is preliminary data.</text>
</comment>
<proteinExistence type="predicted"/>
<reference evidence="1" key="1">
    <citation type="submission" date="2019-08" db="EMBL/GenBank/DDBJ databases">
        <authorList>
            <person name="Kucharzyk K."/>
            <person name="Murdoch R.W."/>
            <person name="Higgins S."/>
            <person name="Loffler F."/>
        </authorList>
    </citation>
    <scope>NUCLEOTIDE SEQUENCE</scope>
</reference>